<name>A0ABP7N3W9_9MICO</name>
<dbReference type="EMBL" id="BAABCP010000001">
    <property type="protein sequence ID" value="GAA3936193.1"/>
    <property type="molecule type" value="Genomic_DNA"/>
</dbReference>
<proteinExistence type="predicted"/>
<sequence length="354" mass="37176">MQGRRVSRARSTLRADLTVLALVGALLLAALGAGGISLYQQVYSPSAFVGRYLDLLAAGRAADALRVPGVSVDLASHSGVGLDSTASEALLRTSALAPLTDYEVTSEEHEEGAYRVRAVYRAGGVSGASTFEIVQDGWIGVVPNWRFARSPLAEILLTVRGADAFAVNGFDLERGQVSEKGAEADPLAPLHMLVFTPGAYSVTVDTAVAATPGVRVLADTPLGRTPVDVQAMPTEKFTELVQQKVEEFLTACATQEVLLPTACPFGLEVSNRLGDGTAPKWSIIRQPVVTIEPDGAGWWIPPTDALAHIDVTIKSVFDGSEREVSEDVPFQVDGTIGILPDGTASIRVGSPAGG</sequence>
<keyword evidence="2" id="KW-1185">Reference proteome</keyword>
<organism evidence="1 2">
    <name type="scientific">Microbacterium soli</name>
    <dbReference type="NCBI Taxonomy" id="446075"/>
    <lineage>
        <taxon>Bacteria</taxon>
        <taxon>Bacillati</taxon>
        <taxon>Actinomycetota</taxon>
        <taxon>Actinomycetes</taxon>
        <taxon>Micrococcales</taxon>
        <taxon>Microbacteriaceae</taxon>
        <taxon>Microbacterium</taxon>
    </lineage>
</organism>
<reference evidence="2" key="1">
    <citation type="journal article" date="2019" name="Int. J. Syst. Evol. Microbiol.">
        <title>The Global Catalogue of Microorganisms (GCM) 10K type strain sequencing project: providing services to taxonomists for standard genome sequencing and annotation.</title>
        <authorList>
            <consortium name="The Broad Institute Genomics Platform"/>
            <consortium name="The Broad Institute Genome Sequencing Center for Infectious Disease"/>
            <person name="Wu L."/>
            <person name="Ma J."/>
        </authorList>
    </citation>
    <scope>NUCLEOTIDE SEQUENCE [LARGE SCALE GENOMIC DNA]</scope>
    <source>
        <strain evidence="2">JCM 17024</strain>
    </source>
</reference>
<evidence type="ECO:0000313" key="2">
    <source>
        <dbReference type="Proteomes" id="UP001501591"/>
    </source>
</evidence>
<comment type="caution">
    <text evidence="1">The sequence shown here is derived from an EMBL/GenBank/DDBJ whole genome shotgun (WGS) entry which is preliminary data.</text>
</comment>
<evidence type="ECO:0000313" key="1">
    <source>
        <dbReference type="EMBL" id="GAA3936193.1"/>
    </source>
</evidence>
<protein>
    <submittedName>
        <fullName evidence="1">Uncharacterized protein</fullName>
    </submittedName>
</protein>
<dbReference type="Proteomes" id="UP001501591">
    <property type="component" value="Unassembled WGS sequence"/>
</dbReference>
<gene>
    <name evidence="1" type="ORF">GCM10022383_13140</name>
</gene>
<accession>A0ABP7N3W9</accession>